<evidence type="ECO:0000256" key="9">
    <source>
        <dbReference type="RuleBase" id="RU363034"/>
    </source>
</evidence>
<dbReference type="PRINTS" id="PR00722">
    <property type="entry name" value="CHYMOTRYPSIN"/>
</dbReference>
<dbReference type="SMART" id="SM00680">
    <property type="entry name" value="CLIP"/>
    <property type="match status" value="2"/>
</dbReference>
<sequence length="797" mass="89070">MNVLINLVYCSVVVVVVIFAVTISSVKTQELCRMPNNSPGTCVPFNQCSFVKRLHERYQGNVPQAFYPYIQKLKCSRDNEPVVRLCCEPDTILRPTTATTQPSTGSINNLSLNPMQDYQSQLNAEGFNILNGQRCGTDNGNRIAGGNVTMLAEFPWMALLKYRGPSGDQFRCGGSLITNRYVLTAAHCVNTVDPVIGVRLGEYDTSTEEDCIKLGPRWRCNPPVEDIGIENIVAHPEYSKSKHVNDIALIKLDRNVEFKKHIEPICLPIFSNSVQTQPEDHFLIAGWGFTEKGSTSNVLLKAPVKQLPVSTCSQEYSIELSLTRHLCAGDDVLGRDTCGGDSGGPLIQFVPYNGKRRFVQYGVVASGRYACILKTTLPGVYTNVSNFMPWITHNIVVSAQLDLVVSTHSRQMGFTRYFILVVIFLMVKAQEEYRHCLTPHNESGLCVPYTECYILHEWNKNYDALTVFREYLLRADCTRDQDKTSHWCCEPATVWRPTTAIVKQRMQNTENLYLNPIPDYQGLLNTAGFDILYQEECSTGTGIADDNITRLTEFPWMALLKYDGPAGEEFGCAGSLITNRFVLTAAHCVNTMDPIIGVRLGEHDISTVYDCLQLGAIFKCNPPVEDFRIENIISHPEYSSEDHINDIALIKLDRKVQFKEHIKPICLPIHLYTPTEENFFIAGWGHTKNGNKSDILLKTPVKQLPLSTCSDKYSIQLSDTRHLCFGKDIGGHNVCAADSGGPLMHFGPYKGQKRFIQYGIVAAGSNACSATAALPDIYTNVSFFMPWITHTIALQNE</sequence>
<dbReference type="SUPFAM" id="SSF50494">
    <property type="entry name" value="Trypsin-like serine proteases"/>
    <property type="match status" value="2"/>
</dbReference>
<dbReference type="CDD" id="cd00190">
    <property type="entry name" value="Tryp_SPc"/>
    <property type="match status" value="2"/>
</dbReference>
<gene>
    <name evidence="14" type="primary">LOC109611842</name>
</gene>
<evidence type="ECO:0000256" key="8">
    <source>
        <dbReference type="ARBA" id="ARBA00024195"/>
    </source>
</evidence>
<evidence type="ECO:0000259" key="12">
    <source>
        <dbReference type="PROSITE" id="PS51888"/>
    </source>
</evidence>
<dbReference type="PANTHER" id="PTHR24252">
    <property type="entry name" value="ACROSIN-RELATED"/>
    <property type="match status" value="1"/>
</dbReference>
<dbReference type="GeneID" id="109611842"/>
<dbReference type="InterPro" id="IPR009003">
    <property type="entry name" value="Peptidase_S1_PA"/>
</dbReference>
<accession>A0ABM3V6V5</accession>
<feature type="domain" description="Clip" evidence="12">
    <location>
        <begin position="31"/>
        <end position="87"/>
    </location>
</feature>
<keyword evidence="10" id="KW-1133">Transmembrane helix</keyword>
<dbReference type="PROSITE" id="PS00135">
    <property type="entry name" value="TRYPSIN_SER"/>
    <property type="match status" value="1"/>
</dbReference>
<evidence type="ECO:0000256" key="10">
    <source>
        <dbReference type="SAM" id="Phobius"/>
    </source>
</evidence>
<proteinExistence type="inferred from homology"/>
<keyword evidence="3 9" id="KW-0378">Hydrolase</keyword>
<keyword evidence="10" id="KW-0472">Membrane</keyword>
<dbReference type="Pfam" id="PF12032">
    <property type="entry name" value="CLIP"/>
    <property type="match status" value="2"/>
</dbReference>
<organism evidence="13 14">
    <name type="scientific">Musca domestica</name>
    <name type="common">House fly</name>
    <dbReference type="NCBI Taxonomy" id="7370"/>
    <lineage>
        <taxon>Eukaryota</taxon>
        <taxon>Metazoa</taxon>
        <taxon>Ecdysozoa</taxon>
        <taxon>Arthropoda</taxon>
        <taxon>Hexapoda</taxon>
        <taxon>Insecta</taxon>
        <taxon>Pterygota</taxon>
        <taxon>Neoptera</taxon>
        <taxon>Endopterygota</taxon>
        <taxon>Diptera</taxon>
        <taxon>Brachycera</taxon>
        <taxon>Muscomorpha</taxon>
        <taxon>Muscoidea</taxon>
        <taxon>Muscidae</taxon>
        <taxon>Musca</taxon>
    </lineage>
</organism>
<dbReference type="PROSITE" id="PS50240">
    <property type="entry name" value="TRYPSIN_DOM"/>
    <property type="match status" value="2"/>
</dbReference>
<dbReference type="SMART" id="SM00020">
    <property type="entry name" value="Tryp_SPc"/>
    <property type="match status" value="2"/>
</dbReference>
<evidence type="ECO:0000259" key="11">
    <source>
        <dbReference type="PROSITE" id="PS50240"/>
    </source>
</evidence>
<keyword evidence="13" id="KW-1185">Reference proteome</keyword>
<dbReference type="PROSITE" id="PS51888">
    <property type="entry name" value="CLIP"/>
    <property type="match status" value="1"/>
</dbReference>
<dbReference type="InterPro" id="IPR001314">
    <property type="entry name" value="Peptidase_S1A"/>
</dbReference>
<keyword evidence="4 9" id="KW-0720">Serine protease</keyword>
<dbReference type="InterPro" id="IPR038565">
    <property type="entry name" value="CLIP_sf"/>
</dbReference>
<reference evidence="14" key="1">
    <citation type="submission" date="2025-08" db="UniProtKB">
        <authorList>
            <consortium name="RefSeq"/>
        </authorList>
    </citation>
    <scope>IDENTIFICATION</scope>
    <source>
        <strain evidence="14">Aabys</strain>
        <tissue evidence="14">Whole body</tissue>
    </source>
</reference>
<dbReference type="PANTHER" id="PTHR24252:SF7">
    <property type="entry name" value="HYALIN"/>
    <property type="match status" value="1"/>
</dbReference>
<feature type="domain" description="Peptidase S1" evidence="11">
    <location>
        <begin position="143"/>
        <end position="396"/>
    </location>
</feature>
<dbReference type="InterPro" id="IPR043504">
    <property type="entry name" value="Peptidase_S1_PA_chymotrypsin"/>
</dbReference>
<evidence type="ECO:0000256" key="4">
    <source>
        <dbReference type="ARBA" id="ARBA00022825"/>
    </source>
</evidence>
<dbReference type="InterPro" id="IPR018114">
    <property type="entry name" value="TRYPSIN_HIS"/>
</dbReference>
<evidence type="ECO:0000313" key="13">
    <source>
        <dbReference type="Proteomes" id="UP001652621"/>
    </source>
</evidence>
<dbReference type="Pfam" id="PF00089">
    <property type="entry name" value="Trypsin"/>
    <property type="match status" value="2"/>
</dbReference>
<feature type="transmembrane region" description="Helical" evidence="10">
    <location>
        <begin position="7"/>
        <end position="26"/>
    </location>
</feature>
<dbReference type="PROSITE" id="PS00134">
    <property type="entry name" value="TRYPSIN_HIS"/>
    <property type="match status" value="2"/>
</dbReference>
<evidence type="ECO:0000256" key="5">
    <source>
        <dbReference type="ARBA" id="ARBA00022837"/>
    </source>
</evidence>
<keyword evidence="10" id="KW-0812">Transmembrane</keyword>
<dbReference type="InterPro" id="IPR033116">
    <property type="entry name" value="TRYPSIN_SER"/>
</dbReference>
<comment type="similarity">
    <text evidence="8">Belongs to the peptidase S1 family. CLIP subfamily.</text>
</comment>
<dbReference type="InterPro" id="IPR022700">
    <property type="entry name" value="CLIP"/>
</dbReference>
<evidence type="ECO:0000256" key="7">
    <source>
        <dbReference type="ARBA" id="ARBA00023157"/>
    </source>
</evidence>
<evidence type="ECO:0000256" key="2">
    <source>
        <dbReference type="ARBA" id="ARBA00022729"/>
    </source>
</evidence>
<dbReference type="Gene3D" id="2.40.10.10">
    <property type="entry name" value="Trypsin-like serine proteases"/>
    <property type="match status" value="4"/>
</dbReference>
<evidence type="ECO:0000313" key="14">
    <source>
        <dbReference type="RefSeq" id="XP_058981501.1"/>
    </source>
</evidence>
<dbReference type="Gene3D" id="3.30.1640.30">
    <property type="match status" value="2"/>
</dbReference>
<evidence type="ECO:0000256" key="1">
    <source>
        <dbReference type="ARBA" id="ARBA00022670"/>
    </source>
</evidence>
<dbReference type="RefSeq" id="XP_058981501.1">
    <property type="nucleotide sequence ID" value="XM_059125518.1"/>
</dbReference>
<keyword evidence="7" id="KW-1015">Disulfide bond</keyword>
<dbReference type="InterPro" id="IPR001254">
    <property type="entry name" value="Trypsin_dom"/>
</dbReference>
<dbReference type="Proteomes" id="UP001652621">
    <property type="component" value="Unplaced"/>
</dbReference>
<keyword evidence="2" id="KW-0732">Signal</keyword>
<name>A0ABM3V6V5_MUSDO</name>
<evidence type="ECO:0000256" key="3">
    <source>
        <dbReference type="ARBA" id="ARBA00022801"/>
    </source>
</evidence>
<keyword evidence="1 9" id="KW-0645">Protease</keyword>
<keyword evidence="6" id="KW-0865">Zymogen</keyword>
<keyword evidence="5" id="KW-0106">Calcium</keyword>
<protein>
    <submittedName>
        <fullName evidence="14">Uncharacterized protein LOC109611842</fullName>
    </submittedName>
</protein>
<feature type="domain" description="Peptidase S1" evidence="11">
    <location>
        <begin position="543"/>
        <end position="793"/>
    </location>
</feature>
<evidence type="ECO:0000256" key="6">
    <source>
        <dbReference type="ARBA" id="ARBA00023145"/>
    </source>
</evidence>